<gene>
    <name evidence="8" type="ORF">RHSIM_Rhsim07G0159000</name>
</gene>
<dbReference type="OrthoDB" id="2402896at2759"/>
<evidence type="ECO:0000256" key="3">
    <source>
        <dbReference type="ARBA" id="ARBA00022833"/>
    </source>
</evidence>
<sequence length="842" mass="97431">MSAELTQIIAFTSSRTSHPLQPNTKPQHPSNPPFSTPHAVDPESVETYTTTLDCYRELWIFGLKFMEEEDQMSVDPNPLFRAPPPPRMQSLDDIELLPSPSQPCQSSANSSKQVYPPQVKNEVIPKIKQQFDNLEEVWKFYNSYAKEAGFSIRINSSKTGKNGETIRKEYVCYKEGERKNSKATKRRRGLTREGCGAKLSVVKNRSGEGFVVTQFVEGHNHPFTTPRKRHLLKSHRRMSDVQKALTQQLAAANVPTHQQMSILELQAGGLENIGFLSQDLYNDKRDRRKFVDGHDANMLCEYFEMKQQKNPGFIYTIEEDDERRMTHCFWADATCRKSYKYFGDVVVFDTTYYTNKYSLIFAPILGVNHHRQTTLFGCAFLSDESTDSFEWLFKEWLKAMPAGPPKIIITDQDLAMTKAIASALPNTFHRYCIWHIVNKFSQKIDALSYKQHYDDFKKCIWNSESPQEFEIRWAEVVQKAKLSDNEWLKAMYDIRDRWIPAYTKHIFSAHMTSSQRAEISHSFFKKYVSKENSMLDFVTRFNRALSKLRHNELDLDHKDINEKPVLKSSWLMENRMSELYTRNVFHKFQEEFFQIGAYVLTVRHDDEHRCLWNVQRTEVEGSRSRVISVDKSSNHVTCSCMMFEFDGIPCRHMLAYFTRMQIMELPHNYILQRWTKSAKVGRVMDDLGSAVKEICDRSLLVRRQRLFQLASDVVDDGVLDEEGTEVVTKYLLLAKKELEVMRSSRKDGSTSCTQVPISLGSQHGYKEPLQVRAKGCGKRLKGGKEKAVKKSRKCNGCGLIGQSHDKRNCPKLLNMNKMVTCGYEDENGKATERLDRSSLFFV</sequence>
<comment type="caution">
    <text evidence="8">The sequence shown here is derived from an EMBL/GenBank/DDBJ whole genome shotgun (WGS) entry which is preliminary data.</text>
</comment>
<evidence type="ECO:0000256" key="5">
    <source>
        <dbReference type="SAM" id="MobiDB-lite"/>
    </source>
</evidence>
<dbReference type="Pfam" id="PF04434">
    <property type="entry name" value="SWIM"/>
    <property type="match status" value="1"/>
</dbReference>
<evidence type="ECO:0000313" key="8">
    <source>
        <dbReference type="EMBL" id="KAF7139329.1"/>
    </source>
</evidence>
<dbReference type="InterPro" id="IPR004330">
    <property type="entry name" value="FAR1_DNA_bnd_dom"/>
</dbReference>
<evidence type="ECO:0000256" key="1">
    <source>
        <dbReference type="ARBA" id="ARBA00022723"/>
    </source>
</evidence>
<reference evidence="8" key="1">
    <citation type="submission" date="2019-11" db="EMBL/GenBank/DDBJ databases">
        <authorList>
            <person name="Liu Y."/>
            <person name="Hou J."/>
            <person name="Li T.-Q."/>
            <person name="Guan C.-H."/>
            <person name="Wu X."/>
            <person name="Wu H.-Z."/>
            <person name="Ling F."/>
            <person name="Zhang R."/>
            <person name="Shi X.-G."/>
            <person name="Ren J.-P."/>
            <person name="Chen E.-F."/>
            <person name="Sun J.-M."/>
        </authorList>
    </citation>
    <scope>NUCLEOTIDE SEQUENCE</scope>
    <source>
        <strain evidence="8">Adult_tree_wgs_1</strain>
        <tissue evidence="8">Leaves</tissue>
    </source>
</reference>
<feature type="domain" description="SWIM-type" evidence="7">
    <location>
        <begin position="623"/>
        <end position="661"/>
    </location>
</feature>
<dbReference type="Pfam" id="PF10551">
    <property type="entry name" value="MULE"/>
    <property type="match status" value="1"/>
</dbReference>
<evidence type="ECO:0000259" key="7">
    <source>
        <dbReference type="PROSITE" id="PS50966"/>
    </source>
</evidence>
<proteinExistence type="predicted"/>
<dbReference type="GO" id="GO:0008270">
    <property type="term" value="F:zinc ion binding"/>
    <property type="evidence" value="ECO:0007669"/>
    <property type="project" value="UniProtKB-KW"/>
</dbReference>
<feature type="region of interest" description="Disordered" evidence="5">
    <location>
        <begin position="74"/>
        <end position="94"/>
    </location>
</feature>
<evidence type="ECO:0000256" key="2">
    <source>
        <dbReference type="ARBA" id="ARBA00022771"/>
    </source>
</evidence>
<keyword evidence="2 4" id="KW-0863">Zinc-finger</keyword>
<keyword evidence="1" id="KW-0479">Metal-binding</keyword>
<dbReference type="PROSITE" id="PS50811">
    <property type="entry name" value="WRKY"/>
    <property type="match status" value="1"/>
</dbReference>
<evidence type="ECO:0008006" key="10">
    <source>
        <dbReference type="Google" id="ProtNLM"/>
    </source>
</evidence>
<dbReference type="Pfam" id="PF03101">
    <property type="entry name" value="FAR1"/>
    <property type="match status" value="1"/>
</dbReference>
<name>A0A834GSC8_RHOSS</name>
<keyword evidence="3" id="KW-0862">Zinc</keyword>
<dbReference type="InterPro" id="IPR007527">
    <property type="entry name" value="Znf_SWIM"/>
</dbReference>
<dbReference type="PANTHER" id="PTHR47718">
    <property type="entry name" value="OS01G0519700 PROTEIN"/>
    <property type="match status" value="1"/>
</dbReference>
<dbReference type="AlphaFoldDB" id="A0A834GSC8"/>
<dbReference type="EMBL" id="WJXA01000007">
    <property type="protein sequence ID" value="KAF7139329.1"/>
    <property type="molecule type" value="Genomic_DNA"/>
</dbReference>
<feature type="compositionally biased region" description="Polar residues" evidence="5">
    <location>
        <begin position="11"/>
        <end position="28"/>
    </location>
</feature>
<dbReference type="InterPro" id="IPR018289">
    <property type="entry name" value="MULE_transposase_dom"/>
</dbReference>
<keyword evidence="9" id="KW-1185">Reference proteome</keyword>
<evidence type="ECO:0000259" key="6">
    <source>
        <dbReference type="PROSITE" id="PS50811"/>
    </source>
</evidence>
<dbReference type="GO" id="GO:0043565">
    <property type="term" value="F:sequence-specific DNA binding"/>
    <property type="evidence" value="ECO:0007669"/>
    <property type="project" value="InterPro"/>
</dbReference>
<dbReference type="SMART" id="SM00575">
    <property type="entry name" value="ZnF_PMZ"/>
    <property type="match status" value="1"/>
</dbReference>
<evidence type="ECO:0000256" key="4">
    <source>
        <dbReference type="PROSITE-ProRule" id="PRU00325"/>
    </source>
</evidence>
<organism evidence="8 9">
    <name type="scientific">Rhododendron simsii</name>
    <name type="common">Sims's rhododendron</name>
    <dbReference type="NCBI Taxonomy" id="118357"/>
    <lineage>
        <taxon>Eukaryota</taxon>
        <taxon>Viridiplantae</taxon>
        <taxon>Streptophyta</taxon>
        <taxon>Embryophyta</taxon>
        <taxon>Tracheophyta</taxon>
        <taxon>Spermatophyta</taxon>
        <taxon>Magnoliopsida</taxon>
        <taxon>eudicotyledons</taxon>
        <taxon>Gunneridae</taxon>
        <taxon>Pentapetalae</taxon>
        <taxon>asterids</taxon>
        <taxon>Ericales</taxon>
        <taxon>Ericaceae</taxon>
        <taxon>Ericoideae</taxon>
        <taxon>Rhodoreae</taxon>
        <taxon>Rhododendron</taxon>
    </lineage>
</organism>
<evidence type="ECO:0000313" key="9">
    <source>
        <dbReference type="Proteomes" id="UP000626092"/>
    </source>
</evidence>
<dbReference type="GO" id="GO:0003700">
    <property type="term" value="F:DNA-binding transcription factor activity"/>
    <property type="evidence" value="ECO:0007669"/>
    <property type="project" value="InterPro"/>
</dbReference>
<dbReference type="InterPro" id="IPR006564">
    <property type="entry name" value="Znf_PMZ"/>
</dbReference>
<feature type="region of interest" description="Disordered" evidence="5">
    <location>
        <begin position="11"/>
        <end position="42"/>
    </location>
</feature>
<feature type="domain" description="WRKY" evidence="6">
    <location>
        <begin position="149"/>
        <end position="224"/>
    </location>
</feature>
<dbReference type="Proteomes" id="UP000626092">
    <property type="component" value="Unassembled WGS sequence"/>
</dbReference>
<dbReference type="InterPro" id="IPR003657">
    <property type="entry name" value="WRKY_dom"/>
</dbReference>
<dbReference type="PROSITE" id="PS50966">
    <property type="entry name" value="ZF_SWIM"/>
    <property type="match status" value="1"/>
</dbReference>
<protein>
    <recommendedName>
        <fullName evidence="10">Protein FAR1-RELATED SEQUENCE</fullName>
    </recommendedName>
</protein>
<accession>A0A834GSC8</accession>